<dbReference type="InterPro" id="IPR000184">
    <property type="entry name" value="Bac_surfAg_D15"/>
</dbReference>
<comment type="subcellular location">
    <subcellularLocation>
        <location evidence="1">Membrane</location>
    </subcellularLocation>
</comment>
<gene>
    <name evidence="6" type="primary">tama</name>
    <name evidence="6" type="ORF">TRM7557_00495</name>
</gene>
<keyword evidence="4" id="KW-0732">Signal</keyword>
<dbReference type="EMBL" id="CYSD01000012">
    <property type="protein sequence ID" value="CUH75653.1"/>
    <property type="molecule type" value="Genomic_DNA"/>
</dbReference>
<reference evidence="6 7" key="1">
    <citation type="submission" date="2015-09" db="EMBL/GenBank/DDBJ databases">
        <authorList>
            <consortium name="Swine Surveillance"/>
        </authorList>
    </citation>
    <scope>NUCLEOTIDE SEQUENCE [LARGE SCALE GENOMIC DNA]</scope>
    <source>
        <strain evidence="6 7">CECT 7557</strain>
    </source>
</reference>
<keyword evidence="7" id="KW-1185">Reference proteome</keyword>
<evidence type="ECO:0000256" key="4">
    <source>
        <dbReference type="SAM" id="SignalP"/>
    </source>
</evidence>
<evidence type="ECO:0000256" key="3">
    <source>
        <dbReference type="ARBA" id="ARBA00023136"/>
    </source>
</evidence>
<feature type="signal peptide" evidence="4">
    <location>
        <begin position="1"/>
        <end position="25"/>
    </location>
</feature>
<dbReference type="Gene3D" id="2.40.160.50">
    <property type="entry name" value="membrane protein fhac: a member of the omp85/tpsb transporter family"/>
    <property type="match status" value="1"/>
</dbReference>
<proteinExistence type="predicted"/>
<sequence>MLRRHVAGLGIGLSATLFWAQTAPAAELSFATPGAAEDLSDRLRTASALAANARSTEVQTQLAAALADYRTLIQVLYDAGYFAPEISIKLDGREAATIDLLAQPKAINQITIRVAPGRKFTFGTARMAPLPPETPEQPLALPEDFAPGRPATTGILQAAVTAGVKAWDEAGHPKAALGRQDISANARTAKLDARLTLAPGPRLRLGQLRLEAEGSRVRPEAVQRIAGFETGATYHPDLISQAASRLRRTGTFSAVSFRQAETPNADGSLDFVATLKDQPRRRITAGVELSSTEAASLSLGWMHRNLFGGAERLKLDLSLDGIGDSDLNTTFAARLDQPAALGPDENLFYLAELQDLNEEHYSATQAYGAIGLRRTISKRSFVEAAVGLSQIQADDAFGSGRDFTYIAGRLRGERDLRDVKNNPTSGYYLNGTLIPFIGLKGGANGLQLNLDGRAYRSLGRDNRLVLAGRLQGGSVIGPELEQVAPTLLFFSGGAGTVRGQQFQSLGIPVGTNTAGGRSFLAASAELRGRLNDRLWLVGFYDAGLVGRNELPSSNSESHAGYGLGVRYDVTGIGPLRLDLAVPAGDGLSDLQFYIGIGQAF</sequence>
<keyword evidence="2" id="KW-0812">Transmembrane</keyword>
<dbReference type="STRING" id="928856.SAMN04488049_103288"/>
<protein>
    <submittedName>
        <fullName evidence="6">Autotransporter assembly factor TamA</fullName>
    </submittedName>
</protein>
<feature type="chain" id="PRO_5006063609" evidence="4">
    <location>
        <begin position="26"/>
        <end position="600"/>
    </location>
</feature>
<evidence type="ECO:0000313" key="6">
    <source>
        <dbReference type="EMBL" id="CUH75653.1"/>
    </source>
</evidence>
<dbReference type="Proteomes" id="UP000052022">
    <property type="component" value="Unassembled WGS sequence"/>
</dbReference>
<keyword evidence="2" id="KW-1134">Transmembrane beta strand</keyword>
<evidence type="ECO:0000256" key="2">
    <source>
        <dbReference type="ARBA" id="ARBA00022452"/>
    </source>
</evidence>
<keyword evidence="3" id="KW-0472">Membrane</keyword>
<evidence type="ECO:0000259" key="5">
    <source>
        <dbReference type="Pfam" id="PF01103"/>
    </source>
</evidence>
<dbReference type="PANTHER" id="PTHR12815:SF42">
    <property type="entry name" value="BACTERIAL SURFACE ANTIGEN (D15) DOMAIN-CONTAINING PROTEIN"/>
    <property type="match status" value="1"/>
</dbReference>
<dbReference type="InterPro" id="IPR039910">
    <property type="entry name" value="D15-like"/>
</dbReference>
<evidence type="ECO:0000313" key="7">
    <source>
        <dbReference type="Proteomes" id="UP000052022"/>
    </source>
</evidence>
<dbReference type="Pfam" id="PF01103">
    <property type="entry name" value="Omp85"/>
    <property type="match status" value="1"/>
</dbReference>
<dbReference type="AlphaFoldDB" id="A0A0P1GNB5"/>
<dbReference type="Gene3D" id="3.10.20.310">
    <property type="entry name" value="membrane protein fhac"/>
    <property type="match status" value="1"/>
</dbReference>
<dbReference type="RefSeq" id="WP_058288627.1">
    <property type="nucleotide sequence ID" value="NZ_CYSD01000012.1"/>
</dbReference>
<name>A0A0P1GNB5_9RHOB</name>
<dbReference type="PANTHER" id="PTHR12815">
    <property type="entry name" value="SORTING AND ASSEMBLY MACHINERY SAMM50 PROTEIN FAMILY MEMBER"/>
    <property type="match status" value="1"/>
</dbReference>
<organism evidence="6 7">
    <name type="scientific">Tritonibacter multivorans</name>
    <dbReference type="NCBI Taxonomy" id="928856"/>
    <lineage>
        <taxon>Bacteria</taxon>
        <taxon>Pseudomonadati</taxon>
        <taxon>Pseudomonadota</taxon>
        <taxon>Alphaproteobacteria</taxon>
        <taxon>Rhodobacterales</taxon>
        <taxon>Paracoccaceae</taxon>
        <taxon>Tritonibacter</taxon>
    </lineage>
</organism>
<accession>A0A0P1GNB5</accession>
<dbReference type="GO" id="GO:0019867">
    <property type="term" value="C:outer membrane"/>
    <property type="evidence" value="ECO:0007669"/>
    <property type="project" value="InterPro"/>
</dbReference>
<evidence type="ECO:0000256" key="1">
    <source>
        <dbReference type="ARBA" id="ARBA00004370"/>
    </source>
</evidence>
<feature type="domain" description="Bacterial surface antigen (D15)" evidence="5">
    <location>
        <begin position="305"/>
        <end position="600"/>
    </location>
</feature>